<dbReference type="AlphaFoldDB" id="A0A0G0U089"/>
<dbReference type="EMBL" id="LCAB01000012">
    <property type="protein sequence ID" value="KKR82503.1"/>
    <property type="molecule type" value="Genomic_DNA"/>
</dbReference>
<gene>
    <name evidence="3" type="ORF">UU29_C0012G0041</name>
</gene>
<feature type="transmembrane region" description="Helical" evidence="2">
    <location>
        <begin position="70"/>
        <end position="88"/>
    </location>
</feature>
<proteinExistence type="predicted"/>
<accession>A0A0G0U089</accession>
<keyword evidence="2" id="KW-0472">Membrane</keyword>
<evidence type="ECO:0000256" key="1">
    <source>
        <dbReference type="SAM" id="MobiDB-lite"/>
    </source>
</evidence>
<comment type="caution">
    <text evidence="3">The sequence shown here is derived from an EMBL/GenBank/DDBJ whole genome shotgun (WGS) entry which is preliminary data.</text>
</comment>
<sequence length="95" mass="10539">MSYSQSKKLTDTEKKLQSLRAQLYGKDKDLTPTSPSKTNSFSFKSSPEEAAPGTKTTADTGYLRHDLLKILLLASLMIGAQVALYFSLKSNFIKF</sequence>
<feature type="region of interest" description="Disordered" evidence="1">
    <location>
        <begin position="23"/>
        <end position="58"/>
    </location>
</feature>
<keyword evidence="2" id="KW-1133">Transmembrane helix</keyword>
<name>A0A0G0U089_9BACT</name>
<organism evidence="3 4">
    <name type="scientific">Candidatus Daviesbacteria bacterium GW2011_GWA2_40_9</name>
    <dbReference type="NCBI Taxonomy" id="1618424"/>
    <lineage>
        <taxon>Bacteria</taxon>
        <taxon>Candidatus Daviesiibacteriota</taxon>
    </lineage>
</organism>
<reference evidence="3 4" key="1">
    <citation type="journal article" date="2015" name="Nature">
        <title>rRNA introns, odd ribosomes, and small enigmatic genomes across a large radiation of phyla.</title>
        <authorList>
            <person name="Brown C.T."/>
            <person name="Hug L.A."/>
            <person name="Thomas B.C."/>
            <person name="Sharon I."/>
            <person name="Castelle C.J."/>
            <person name="Singh A."/>
            <person name="Wilkins M.J."/>
            <person name="Williams K.H."/>
            <person name="Banfield J.F."/>
        </authorList>
    </citation>
    <scope>NUCLEOTIDE SEQUENCE [LARGE SCALE GENOMIC DNA]</scope>
</reference>
<evidence type="ECO:0000313" key="3">
    <source>
        <dbReference type="EMBL" id="KKR82503.1"/>
    </source>
</evidence>
<evidence type="ECO:0000313" key="4">
    <source>
        <dbReference type="Proteomes" id="UP000034601"/>
    </source>
</evidence>
<dbReference type="Proteomes" id="UP000034601">
    <property type="component" value="Unassembled WGS sequence"/>
</dbReference>
<evidence type="ECO:0000256" key="2">
    <source>
        <dbReference type="SAM" id="Phobius"/>
    </source>
</evidence>
<keyword evidence="2" id="KW-0812">Transmembrane</keyword>
<feature type="compositionally biased region" description="Polar residues" evidence="1">
    <location>
        <begin position="31"/>
        <end position="45"/>
    </location>
</feature>
<protein>
    <submittedName>
        <fullName evidence="3">Uncharacterized protein</fullName>
    </submittedName>
</protein>